<evidence type="ECO:0000313" key="2">
    <source>
        <dbReference type="Proteomes" id="UP000309997"/>
    </source>
</evidence>
<organism evidence="1 2">
    <name type="scientific">Populus alba</name>
    <name type="common">White poplar</name>
    <dbReference type="NCBI Taxonomy" id="43335"/>
    <lineage>
        <taxon>Eukaryota</taxon>
        <taxon>Viridiplantae</taxon>
        <taxon>Streptophyta</taxon>
        <taxon>Embryophyta</taxon>
        <taxon>Tracheophyta</taxon>
        <taxon>Spermatophyta</taxon>
        <taxon>Magnoliopsida</taxon>
        <taxon>eudicotyledons</taxon>
        <taxon>Gunneridae</taxon>
        <taxon>Pentapetalae</taxon>
        <taxon>rosids</taxon>
        <taxon>fabids</taxon>
        <taxon>Malpighiales</taxon>
        <taxon>Salicaceae</taxon>
        <taxon>Saliceae</taxon>
        <taxon>Populus</taxon>
    </lineage>
</organism>
<keyword evidence="2" id="KW-1185">Reference proteome</keyword>
<comment type="caution">
    <text evidence="1">The sequence shown here is derived from an EMBL/GenBank/DDBJ whole genome shotgun (WGS) entry which is preliminary data.</text>
</comment>
<gene>
    <name evidence="1" type="ORF">D5086_023134</name>
</gene>
<evidence type="ECO:0000313" key="1">
    <source>
        <dbReference type="EMBL" id="KAL3575033.1"/>
    </source>
</evidence>
<protein>
    <submittedName>
        <fullName evidence="1">Uncharacterized protein</fullName>
    </submittedName>
</protein>
<reference evidence="1 2" key="1">
    <citation type="journal article" date="2024" name="Plant Biotechnol. J.">
        <title>Genome and CRISPR/Cas9 system of a widespread forest tree (Populus alba) in the world.</title>
        <authorList>
            <person name="Liu Y.J."/>
            <person name="Jiang P.F."/>
            <person name="Han X.M."/>
            <person name="Li X.Y."/>
            <person name="Wang H.M."/>
            <person name="Wang Y.J."/>
            <person name="Wang X.X."/>
            <person name="Zeng Q.Y."/>
        </authorList>
    </citation>
    <scope>NUCLEOTIDE SEQUENCE [LARGE SCALE GENOMIC DNA]</scope>
    <source>
        <strain evidence="2">cv. PAL-ZL1</strain>
    </source>
</reference>
<proteinExistence type="predicted"/>
<name>A0ACC4B8Y7_POPAL</name>
<accession>A0ACC4B8Y7</accession>
<dbReference type="Proteomes" id="UP000309997">
    <property type="component" value="Unassembled WGS sequence"/>
</dbReference>
<sequence>MLLWLLGALKSPYAHHCLLSTAVFAILAYKWVSRKSKGKMSPPEASSKEPNQTQSMFPLLYLPLFPAPA</sequence>
<dbReference type="EMBL" id="RCHU02000012">
    <property type="protein sequence ID" value="KAL3575033.1"/>
    <property type="molecule type" value="Genomic_DNA"/>
</dbReference>